<feature type="transmembrane region" description="Helical" evidence="5">
    <location>
        <begin position="130"/>
        <end position="154"/>
    </location>
</feature>
<accession>A0AA36MAV7</accession>
<feature type="transmembrane region" description="Helical" evidence="5">
    <location>
        <begin position="49"/>
        <end position="68"/>
    </location>
</feature>
<evidence type="ECO:0000256" key="1">
    <source>
        <dbReference type="ARBA" id="ARBA00004127"/>
    </source>
</evidence>
<protein>
    <submittedName>
        <fullName evidence="6">Uncharacterized protein</fullName>
    </submittedName>
</protein>
<evidence type="ECO:0000256" key="2">
    <source>
        <dbReference type="ARBA" id="ARBA00022692"/>
    </source>
</evidence>
<comment type="subcellular location">
    <subcellularLocation>
        <location evidence="1">Endomembrane system</location>
        <topology evidence="1">Multi-pass membrane protein</topology>
    </subcellularLocation>
</comment>
<dbReference type="InterPro" id="IPR051115">
    <property type="entry name" value="LAPTM_transporter"/>
</dbReference>
<feature type="transmembrane region" description="Helical" evidence="5">
    <location>
        <begin position="21"/>
        <end position="43"/>
    </location>
</feature>
<comment type="caution">
    <text evidence="6">The sequence shown here is derived from an EMBL/GenBank/DDBJ whole genome shotgun (WGS) entry which is preliminary data.</text>
</comment>
<dbReference type="EMBL" id="CATQJL010000305">
    <property type="protein sequence ID" value="CAJ0603860.1"/>
    <property type="molecule type" value="Genomic_DNA"/>
</dbReference>
<keyword evidence="2 5" id="KW-0812">Transmembrane</keyword>
<dbReference type="PANTHER" id="PTHR12479">
    <property type="entry name" value="LYSOSOMAL-ASSOCIATED TRANSMEMBRANE PROTEIN"/>
    <property type="match status" value="1"/>
</dbReference>
<dbReference type="GO" id="GO:0012505">
    <property type="term" value="C:endomembrane system"/>
    <property type="evidence" value="ECO:0007669"/>
    <property type="project" value="UniProtKB-SubCell"/>
</dbReference>
<reference evidence="6" key="1">
    <citation type="submission" date="2023-07" db="EMBL/GenBank/DDBJ databases">
        <authorList>
            <consortium name="CYATHOMIX"/>
        </authorList>
    </citation>
    <scope>NUCLEOTIDE SEQUENCE</scope>
    <source>
        <strain evidence="6">N/A</strain>
    </source>
</reference>
<dbReference type="Proteomes" id="UP001176961">
    <property type="component" value="Unassembled WGS sequence"/>
</dbReference>
<organism evidence="6 7">
    <name type="scientific">Cylicocyclus nassatus</name>
    <name type="common">Nematode worm</name>
    <dbReference type="NCBI Taxonomy" id="53992"/>
    <lineage>
        <taxon>Eukaryota</taxon>
        <taxon>Metazoa</taxon>
        <taxon>Ecdysozoa</taxon>
        <taxon>Nematoda</taxon>
        <taxon>Chromadorea</taxon>
        <taxon>Rhabditida</taxon>
        <taxon>Rhabditina</taxon>
        <taxon>Rhabditomorpha</taxon>
        <taxon>Strongyloidea</taxon>
        <taxon>Strongylidae</taxon>
        <taxon>Cylicocyclus</taxon>
    </lineage>
</organism>
<keyword evidence="7" id="KW-1185">Reference proteome</keyword>
<evidence type="ECO:0000313" key="7">
    <source>
        <dbReference type="Proteomes" id="UP001176961"/>
    </source>
</evidence>
<evidence type="ECO:0000256" key="5">
    <source>
        <dbReference type="SAM" id="Phobius"/>
    </source>
</evidence>
<keyword evidence="3 5" id="KW-1133">Transmembrane helix</keyword>
<dbReference type="GO" id="GO:0005765">
    <property type="term" value="C:lysosomal membrane"/>
    <property type="evidence" value="ECO:0007669"/>
    <property type="project" value="TreeGrafter"/>
</dbReference>
<sequence length="185" mass="20927">MPMSLVKNHCLCGAMHVRSGARVLSIILLVLSAVHLLNTLGFVPNYPCSPFSATFIFIIICTLTYGVFAERRYFLIPFLIMKALFTVATMSVFLAWTAIYVAYGKLITKYTIIPFYGYMETMDTHDGKSNIIICLALAFVTIIFLQIYILKVFLSFYTFLRDRHQAVLTDSDESHEYSPVSTSSV</sequence>
<evidence type="ECO:0000256" key="3">
    <source>
        <dbReference type="ARBA" id="ARBA00022989"/>
    </source>
</evidence>
<gene>
    <name evidence="6" type="ORF">CYNAS_LOCUS15843</name>
</gene>
<evidence type="ECO:0000313" key="6">
    <source>
        <dbReference type="EMBL" id="CAJ0603860.1"/>
    </source>
</evidence>
<dbReference type="AlphaFoldDB" id="A0AA36MAV7"/>
<keyword evidence="4 5" id="KW-0472">Membrane</keyword>
<proteinExistence type="predicted"/>
<evidence type="ECO:0000256" key="4">
    <source>
        <dbReference type="ARBA" id="ARBA00023136"/>
    </source>
</evidence>
<dbReference type="PANTHER" id="PTHR12479:SF10">
    <property type="entry name" value="LYSOSOMAL-ASSOCIATED TRANSMEMBRANE PROTEIN"/>
    <property type="match status" value="1"/>
</dbReference>
<name>A0AA36MAV7_CYLNA</name>
<feature type="transmembrane region" description="Helical" evidence="5">
    <location>
        <begin position="80"/>
        <end position="103"/>
    </location>
</feature>